<comment type="caution">
    <text evidence="2">The sequence shown here is derived from an EMBL/GenBank/DDBJ whole genome shotgun (WGS) entry which is preliminary data.</text>
</comment>
<accession>A0AAP0FZQ9</accession>
<keyword evidence="3" id="KW-1185">Reference proteome</keyword>
<protein>
    <submittedName>
        <fullName evidence="2">Uncharacterized protein</fullName>
    </submittedName>
</protein>
<dbReference type="Proteomes" id="UP001418222">
    <property type="component" value="Unassembled WGS sequence"/>
</dbReference>
<reference evidence="2 3" key="1">
    <citation type="journal article" date="2022" name="Nat. Plants">
        <title>Genomes of leafy and leafless Platanthera orchids illuminate the evolution of mycoheterotrophy.</title>
        <authorList>
            <person name="Li M.H."/>
            <person name="Liu K.W."/>
            <person name="Li Z."/>
            <person name="Lu H.C."/>
            <person name="Ye Q.L."/>
            <person name="Zhang D."/>
            <person name="Wang J.Y."/>
            <person name="Li Y.F."/>
            <person name="Zhong Z.M."/>
            <person name="Liu X."/>
            <person name="Yu X."/>
            <person name="Liu D.K."/>
            <person name="Tu X.D."/>
            <person name="Liu B."/>
            <person name="Hao Y."/>
            <person name="Liao X.Y."/>
            <person name="Jiang Y.T."/>
            <person name="Sun W.H."/>
            <person name="Chen J."/>
            <person name="Chen Y.Q."/>
            <person name="Ai Y."/>
            <person name="Zhai J.W."/>
            <person name="Wu S.S."/>
            <person name="Zhou Z."/>
            <person name="Hsiao Y.Y."/>
            <person name="Wu W.L."/>
            <person name="Chen Y.Y."/>
            <person name="Lin Y.F."/>
            <person name="Hsu J.L."/>
            <person name="Li C.Y."/>
            <person name="Wang Z.W."/>
            <person name="Zhao X."/>
            <person name="Zhong W.Y."/>
            <person name="Ma X.K."/>
            <person name="Ma L."/>
            <person name="Huang J."/>
            <person name="Chen G.Z."/>
            <person name="Huang M.Z."/>
            <person name="Huang L."/>
            <person name="Peng D.H."/>
            <person name="Luo Y.B."/>
            <person name="Zou S.Q."/>
            <person name="Chen S.P."/>
            <person name="Lan S."/>
            <person name="Tsai W.C."/>
            <person name="Van de Peer Y."/>
            <person name="Liu Z.J."/>
        </authorList>
    </citation>
    <scope>NUCLEOTIDE SEQUENCE [LARGE SCALE GENOMIC DNA]</scope>
    <source>
        <strain evidence="2">Lor287</strain>
    </source>
</reference>
<gene>
    <name evidence="2" type="ORF">KSP39_PZI017120</name>
</gene>
<proteinExistence type="predicted"/>
<dbReference type="EMBL" id="JBBWWQ010000015">
    <property type="protein sequence ID" value="KAK8928645.1"/>
    <property type="molecule type" value="Genomic_DNA"/>
</dbReference>
<organism evidence="2 3">
    <name type="scientific">Platanthera zijinensis</name>
    <dbReference type="NCBI Taxonomy" id="2320716"/>
    <lineage>
        <taxon>Eukaryota</taxon>
        <taxon>Viridiplantae</taxon>
        <taxon>Streptophyta</taxon>
        <taxon>Embryophyta</taxon>
        <taxon>Tracheophyta</taxon>
        <taxon>Spermatophyta</taxon>
        <taxon>Magnoliopsida</taxon>
        <taxon>Liliopsida</taxon>
        <taxon>Asparagales</taxon>
        <taxon>Orchidaceae</taxon>
        <taxon>Orchidoideae</taxon>
        <taxon>Orchideae</taxon>
        <taxon>Orchidinae</taxon>
        <taxon>Platanthera</taxon>
    </lineage>
</organism>
<feature type="region of interest" description="Disordered" evidence="1">
    <location>
        <begin position="97"/>
        <end position="141"/>
    </location>
</feature>
<evidence type="ECO:0000313" key="3">
    <source>
        <dbReference type="Proteomes" id="UP001418222"/>
    </source>
</evidence>
<sequence>MWDHCLLFKEIREEVWNKKVKPQIEDVQGMALRRGMTKTLWMGAQKRECDVASLRFEDLSEDESSGSDVDVDKDIKEFIESKLEQISARSFAPGLRSSRPAVMTSKPSRARTLSAGGLAKVSSAKAQREPSRPGFSPKPIRGISVFSEQEKTIKRPIGALWKAGLHLFSNSSAFRRAPSPAIGFGGEALRDLPGFWCGERGSSRCKKILSRVPWQEVKVKDLAQEDHPPREKRRQGRC</sequence>
<name>A0AAP0FZQ9_9ASPA</name>
<evidence type="ECO:0000256" key="1">
    <source>
        <dbReference type="SAM" id="MobiDB-lite"/>
    </source>
</evidence>
<dbReference type="AlphaFoldDB" id="A0AAP0FZQ9"/>
<evidence type="ECO:0000313" key="2">
    <source>
        <dbReference type="EMBL" id="KAK8928645.1"/>
    </source>
</evidence>